<dbReference type="RefSeq" id="YP_009801694.1">
    <property type="nucleotide sequence ID" value="NC_047974.1"/>
</dbReference>
<dbReference type="Proteomes" id="UP000246975">
    <property type="component" value="Segment"/>
</dbReference>
<reference evidence="1 2" key="1">
    <citation type="submission" date="2018-03" db="EMBL/GenBank/DDBJ databases">
        <authorList>
            <person name="Garlena R.A."/>
            <person name="Russell D.A."/>
            <person name="Pope W.H."/>
            <person name="Jacobs-Sera D."/>
            <person name="Hatfull G.F."/>
        </authorList>
    </citation>
    <scope>NUCLEOTIDE SEQUENCE [LARGE SCALE GENOMIC DNA]</scope>
</reference>
<dbReference type="EMBL" id="MH153804">
    <property type="protein sequence ID" value="AWN03668.1"/>
    <property type="molecule type" value="Genomic_DNA"/>
</dbReference>
<dbReference type="KEGG" id="vg:54992212"/>
<accession>A0A2U8UJA3</accession>
<name>A0A2U8UJA3_9CAUD</name>
<dbReference type="GeneID" id="54992212"/>
<organism evidence="1 2">
    <name type="scientific">Gordonia phage Jace</name>
    <dbReference type="NCBI Taxonomy" id="2182360"/>
    <lineage>
        <taxon>Viruses</taxon>
        <taxon>Duplodnaviria</taxon>
        <taxon>Heunggongvirae</taxon>
        <taxon>Uroviricota</taxon>
        <taxon>Caudoviricetes</taxon>
        <taxon>Jacevirus</taxon>
        <taxon>Jacevirus jace</taxon>
    </lineage>
</organism>
<evidence type="ECO:0000313" key="2">
    <source>
        <dbReference type="Proteomes" id="UP000246975"/>
    </source>
</evidence>
<protein>
    <submittedName>
        <fullName evidence="1">Uncharacterized protein</fullName>
    </submittedName>
</protein>
<sequence>MIELLRTERQAELTRHRNPKFHRDWPLFVRKRAWLRLLLAPRYADEVHAMTPEQRANYRDRLWTCREAHRAALDEYEPVSARPR</sequence>
<proteinExistence type="predicted"/>
<keyword evidence="2" id="KW-1185">Reference proteome</keyword>
<evidence type="ECO:0000313" key="1">
    <source>
        <dbReference type="EMBL" id="AWN03668.1"/>
    </source>
</evidence>
<gene>
    <name evidence="1" type="primary">48</name>
    <name evidence="1" type="ORF">PBI_JACE_48</name>
</gene>